<evidence type="ECO:0000313" key="4">
    <source>
        <dbReference type="Proteomes" id="UP000298179"/>
    </source>
</evidence>
<proteinExistence type="predicted"/>
<dbReference type="CDD" id="cd19094">
    <property type="entry name" value="AKR_Tas-like"/>
    <property type="match status" value="1"/>
</dbReference>
<keyword evidence="1" id="KW-0560">Oxidoreductase</keyword>
<dbReference type="Pfam" id="PF00248">
    <property type="entry name" value="Aldo_ket_red"/>
    <property type="match status" value="1"/>
</dbReference>
<evidence type="ECO:0000313" key="3">
    <source>
        <dbReference type="EMBL" id="TFF20409.1"/>
    </source>
</evidence>
<dbReference type="GO" id="GO:0016491">
    <property type="term" value="F:oxidoreductase activity"/>
    <property type="evidence" value="ECO:0007669"/>
    <property type="project" value="UniProtKB-KW"/>
</dbReference>
<comment type="caution">
    <text evidence="3">The sequence shown here is derived from an EMBL/GenBank/DDBJ whole genome shotgun (WGS) entry which is preliminary data.</text>
</comment>
<dbReference type="RefSeq" id="WP_134763059.1">
    <property type="nucleotide sequence ID" value="NZ_SOZD01000005.1"/>
</dbReference>
<dbReference type="EMBL" id="SOZD01000005">
    <property type="protein sequence ID" value="TFF20409.1"/>
    <property type="molecule type" value="Genomic_DNA"/>
</dbReference>
<evidence type="ECO:0000256" key="1">
    <source>
        <dbReference type="ARBA" id="ARBA00023002"/>
    </source>
</evidence>
<name>A0A4Y8REJ0_9HYPH</name>
<organism evidence="3 4">
    <name type="scientific">Jiella endophytica</name>
    <dbReference type="NCBI Taxonomy" id="2558362"/>
    <lineage>
        <taxon>Bacteria</taxon>
        <taxon>Pseudomonadati</taxon>
        <taxon>Pseudomonadota</taxon>
        <taxon>Alphaproteobacteria</taxon>
        <taxon>Hyphomicrobiales</taxon>
        <taxon>Aurantimonadaceae</taxon>
        <taxon>Jiella</taxon>
    </lineage>
</organism>
<gene>
    <name evidence="3" type="ORF">E3C22_15950</name>
</gene>
<evidence type="ECO:0000259" key="2">
    <source>
        <dbReference type="Pfam" id="PF00248"/>
    </source>
</evidence>
<dbReference type="InterPro" id="IPR050523">
    <property type="entry name" value="AKR_Detox_Biosynth"/>
</dbReference>
<accession>A0A4Y8REJ0</accession>
<dbReference type="AlphaFoldDB" id="A0A4Y8REJ0"/>
<dbReference type="Proteomes" id="UP000298179">
    <property type="component" value="Unassembled WGS sequence"/>
</dbReference>
<feature type="domain" description="NADP-dependent oxidoreductase" evidence="2">
    <location>
        <begin position="15"/>
        <end position="340"/>
    </location>
</feature>
<dbReference type="PANTHER" id="PTHR43364">
    <property type="entry name" value="NADH-SPECIFIC METHYLGLYOXAL REDUCTASE-RELATED"/>
    <property type="match status" value="1"/>
</dbReference>
<protein>
    <submittedName>
        <fullName evidence="3">Aldo/keto reductase</fullName>
    </submittedName>
</protein>
<dbReference type="InterPro" id="IPR023210">
    <property type="entry name" value="NADP_OxRdtase_dom"/>
</dbReference>
<dbReference type="SUPFAM" id="SSF51430">
    <property type="entry name" value="NAD(P)-linked oxidoreductase"/>
    <property type="match status" value="1"/>
</dbReference>
<dbReference type="Gene3D" id="3.20.20.100">
    <property type="entry name" value="NADP-dependent oxidoreductase domain"/>
    <property type="match status" value="1"/>
</dbReference>
<reference evidence="3 4" key="1">
    <citation type="submission" date="2019-03" db="EMBL/GenBank/DDBJ databases">
        <title>Jiella endophytica sp. nov., a novel endophytic bacterium isolated from root of Ficus microcarpa Linn. f.</title>
        <authorList>
            <person name="Tuo L."/>
        </authorList>
    </citation>
    <scope>NUCLEOTIDE SEQUENCE [LARGE SCALE GENOMIC DNA]</scope>
    <source>
        <strain evidence="3 4">CBS5Q-3</strain>
    </source>
</reference>
<keyword evidence="4" id="KW-1185">Reference proteome</keyword>
<dbReference type="OrthoDB" id="9774523at2"/>
<dbReference type="PANTHER" id="PTHR43364:SF4">
    <property type="entry name" value="NAD(P)-LINKED OXIDOREDUCTASE SUPERFAMILY PROTEIN"/>
    <property type="match status" value="1"/>
</dbReference>
<sequence length="347" mass="37801">MQYRPLGRTGLSVSEICLGTMTWGSQNTEAEGHAQMDLAVEMGVNFFDAAEMYPTTPMQAETVGRTEEIIGSWFAANDRRDDVVLASKITGAGNQKVRGGEPITADSIRRALDASLKRLQTDRIDLYQLHWPNRGSYHFRQNWTFDPSGQQPDAVKANIEEVLDELGEQVKAGKIRHVGLSNESAWGITQYVSIAERDGTPRVASIQNEYSLMCRLFDLDLAETALNEQVGLLAYSPLAAGLLTGKYTAGAVPPGSRGSINKGLGGRHTEYATIVADEYCEIARKHGLDPAQMAIAFGLTRPFMTSVIIGATTLDQLKNAIGAADLTLSDEVMADIAAVYRRHPLPL</sequence>
<dbReference type="InterPro" id="IPR036812">
    <property type="entry name" value="NAD(P)_OxRdtase_dom_sf"/>
</dbReference>